<gene>
    <name evidence="5" type="ORF">FKY71_13900</name>
</gene>
<feature type="transmembrane region" description="Helical" evidence="4">
    <location>
        <begin position="94"/>
        <end position="115"/>
    </location>
</feature>
<feature type="transmembrane region" description="Helical" evidence="4">
    <location>
        <begin position="234"/>
        <end position="252"/>
    </location>
</feature>
<dbReference type="PROSITE" id="PS50005">
    <property type="entry name" value="TPR"/>
    <property type="match status" value="1"/>
</dbReference>
<keyword evidence="4" id="KW-1133">Transmembrane helix</keyword>
<dbReference type="Proteomes" id="UP000315400">
    <property type="component" value="Unassembled WGS sequence"/>
</dbReference>
<reference evidence="5 6" key="1">
    <citation type="submission" date="2019-06" db="EMBL/GenBank/DDBJ databases">
        <title>Metagenome assembled Genome of Spiribacter salinus SL48-SHIP from the microbial mat of Salt Lake 48 (Novosibirsk region, Russia).</title>
        <authorList>
            <person name="Shipova A."/>
            <person name="Rozanov A.S."/>
            <person name="Bryanskaya A.V."/>
            <person name="Peltek S.E."/>
        </authorList>
    </citation>
    <scope>NUCLEOTIDE SEQUENCE [LARGE SCALE GENOMIC DNA]</scope>
    <source>
        <strain evidence="5">SL48-SHIP-2</strain>
    </source>
</reference>
<dbReference type="PANTHER" id="PTHR44227:SF3">
    <property type="entry name" value="PROTEIN O-MANNOSYL-TRANSFERASE TMTC4"/>
    <property type="match status" value="1"/>
</dbReference>
<feature type="repeat" description="TPR" evidence="3">
    <location>
        <begin position="433"/>
        <end position="466"/>
    </location>
</feature>
<dbReference type="SUPFAM" id="SSF48452">
    <property type="entry name" value="TPR-like"/>
    <property type="match status" value="1"/>
</dbReference>
<dbReference type="InterPro" id="IPR019734">
    <property type="entry name" value="TPR_rpt"/>
</dbReference>
<organism evidence="5 6">
    <name type="scientific">Spiribacter salinus</name>
    <dbReference type="NCBI Taxonomy" id="1335746"/>
    <lineage>
        <taxon>Bacteria</taxon>
        <taxon>Pseudomonadati</taxon>
        <taxon>Pseudomonadota</taxon>
        <taxon>Gammaproteobacteria</taxon>
        <taxon>Chromatiales</taxon>
        <taxon>Ectothiorhodospiraceae</taxon>
        <taxon>Spiribacter</taxon>
    </lineage>
</organism>
<feature type="transmembrane region" description="Helical" evidence="4">
    <location>
        <begin position="146"/>
        <end position="166"/>
    </location>
</feature>
<dbReference type="AlphaFoldDB" id="A0A540VNY4"/>
<feature type="transmembrane region" description="Helical" evidence="4">
    <location>
        <begin position="368"/>
        <end position="387"/>
    </location>
</feature>
<dbReference type="InterPro" id="IPR011990">
    <property type="entry name" value="TPR-like_helical_dom_sf"/>
</dbReference>
<evidence type="ECO:0000256" key="1">
    <source>
        <dbReference type="ARBA" id="ARBA00022737"/>
    </source>
</evidence>
<feature type="transmembrane region" description="Helical" evidence="4">
    <location>
        <begin position="310"/>
        <end position="329"/>
    </location>
</feature>
<keyword evidence="4" id="KW-0472">Membrane</keyword>
<dbReference type="PANTHER" id="PTHR44227">
    <property type="match status" value="1"/>
</dbReference>
<feature type="transmembrane region" description="Helical" evidence="4">
    <location>
        <begin position="394"/>
        <end position="412"/>
    </location>
</feature>
<protein>
    <submittedName>
        <fullName evidence="5">Uncharacterized protein</fullName>
    </submittedName>
</protein>
<dbReference type="Gene3D" id="1.25.40.10">
    <property type="entry name" value="Tetratricopeptide repeat domain"/>
    <property type="match status" value="1"/>
</dbReference>
<dbReference type="InterPro" id="IPR052346">
    <property type="entry name" value="O-mannosyl-transferase_TMTC"/>
</dbReference>
<feature type="transmembrane region" description="Helical" evidence="4">
    <location>
        <begin position="203"/>
        <end position="222"/>
    </location>
</feature>
<dbReference type="EMBL" id="VIFK01000205">
    <property type="protein sequence ID" value="TQE98428.1"/>
    <property type="molecule type" value="Genomic_DNA"/>
</dbReference>
<evidence type="ECO:0000256" key="2">
    <source>
        <dbReference type="ARBA" id="ARBA00022803"/>
    </source>
</evidence>
<keyword evidence="4" id="KW-0812">Transmembrane</keyword>
<evidence type="ECO:0000256" key="3">
    <source>
        <dbReference type="PROSITE-ProRule" id="PRU00339"/>
    </source>
</evidence>
<feature type="transmembrane region" description="Helical" evidence="4">
    <location>
        <begin position="336"/>
        <end position="356"/>
    </location>
</feature>
<keyword evidence="2 3" id="KW-0802">TPR repeat</keyword>
<feature type="transmembrane region" description="Helical" evidence="4">
    <location>
        <begin position="122"/>
        <end position="140"/>
    </location>
</feature>
<name>A0A540VNY4_9GAMM</name>
<evidence type="ECO:0000313" key="5">
    <source>
        <dbReference type="EMBL" id="TQE98428.1"/>
    </source>
</evidence>
<evidence type="ECO:0000313" key="6">
    <source>
        <dbReference type="Proteomes" id="UP000315400"/>
    </source>
</evidence>
<accession>A0A540VNY4</accession>
<keyword evidence="1" id="KW-0677">Repeat</keyword>
<feature type="transmembrane region" description="Helical" evidence="4">
    <location>
        <begin position="178"/>
        <end position="197"/>
    </location>
</feature>
<sequence>MSQSPGHRVAALLALLAVAWIAYWPGLSSGFHFDDFGNLPLLGRYGQVDDWQSFWLYVLSGFAGQTGRPLSLLSFLIDANNWPTDPWPFKRTNVVIHLSTGVVLFGLLRQCALALGYASRPASWGALLAVGLWLLHPFWVSTTLYAVQRMALLSTLFVFIGLWGWMHLRLCYPPRMTARWLLGGLLAVWGAGALAVLSKENGALLPCLILVLEGTVLTALDTRRGQQSSKGLRWLKRILLGIPIAALVIYLAPRMGDLFNGVAGSRHFTPGERLLTQGRILWEYIFHIAVPTPYPGGLYNDGIQVSKGLLTPWTTAVAWTAWLGVLYFAVRNRKQYPAVAAAILFFMVGHVLESTFIQLELYFEHRNYLPAALLPLPLALLAVRQTVFSRRTTCAVVLTLLAGLATMTAVRADLWSKPFQQALTWAEQNPQSARAQNHLANYWQETGHLEEAARLTQRAIDLEPDGLAWRIRAVQYTCMRGEEPKAELDAVKSVLPRDRGVGAVGGYQVDKLLDYLDQGACPGYEDDAAILSLFQELRQNGPDDPAYKRLFLVREGQIELERGNIDAALSRFASLLQASDDPAIQLNLAARLASAGVHEAALELLDREPPRSETQTSLGMTKIRNWYLDTTAYYENEREHLRKTIRENMDDS</sequence>
<proteinExistence type="predicted"/>
<comment type="caution">
    <text evidence="5">The sequence shown here is derived from an EMBL/GenBank/DDBJ whole genome shotgun (WGS) entry which is preliminary data.</text>
</comment>
<evidence type="ECO:0000256" key="4">
    <source>
        <dbReference type="SAM" id="Phobius"/>
    </source>
</evidence>